<dbReference type="Proteomes" id="UP000323646">
    <property type="component" value="Unassembled WGS sequence"/>
</dbReference>
<protein>
    <recommendedName>
        <fullName evidence="1">Phage-Barnase-EndoU-ColicinE5/D-RelE like nuclease 4 domain-containing protein</fullName>
    </recommendedName>
</protein>
<accession>A0A5D6VXT7</accession>
<dbReference type="OrthoDB" id="2228086at2"/>
<sequence length="216" mass="25004">MDKDILQAAAKAYEQLIKVEYLIVLGRKGKTSTMHITFQPENFYHLAGLHKLKLRYKFQQKTSAKILANIVKGQLTVSQIENDDNFRKIVPRLIALQNLSTILENNDTKFFAYDNRKVSFATKITADYLAKGSYDSETITFSFFVKDEAGTICMNSIFPMEKFDYSSRQTQYTVLFKKRIEHHANNVTEEELYRHKNFISDEGCLTSLEQKPDCVD</sequence>
<evidence type="ECO:0000259" key="1">
    <source>
        <dbReference type="Pfam" id="PF18813"/>
    </source>
</evidence>
<gene>
    <name evidence="2" type="ORF">FZ040_11690</name>
</gene>
<feature type="domain" description="Phage-Barnase-EndoU-ColicinE5/D-RelE like nuclease 4" evidence="1">
    <location>
        <begin position="5"/>
        <end position="189"/>
    </location>
</feature>
<reference evidence="2 3" key="1">
    <citation type="submission" date="2019-08" db="EMBL/GenBank/DDBJ databases">
        <title>Selenomonas sp. mPRGC5 and Selenomonas sp. mPRGC8 isolated from ruminal fluid of dairy goat (Capra hircus).</title>
        <authorList>
            <person name="Poothong S."/>
            <person name="Nuengjamnong C."/>
            <person name="Tanasupawat S."/>
        </authorList>
    </citation>
    <scope>NUCLEOTIDE SEQUENCE [LARGE SCALE GENOMIC DNA]</scope>
    <source>
        <strain evidence="3">mPRGC5</strain>
    </source>
</reference>
<evidence type="ECO:0000313" key="3">
    <source>
        <dbReference type="Proteomes" id="UP000323646"/>
    </source>
</evidence>
<evidence type="ECO:0000313" key="2">
    <source>
        <dbReference type="EMBL" id="TYZ20476.1"/>
    </source>
</evidence>
<organism evidence="2 3">
    <name type="scientific">Selenomonas ruminis</name>
    <dbReference type="NCBI Taxonomy" id="2593411"/>
    <lineage>
        <taxon>Bacteria</taxon>
        <taxon>Bacillati</taxon>
        <taxon>Bacillota</taxon>
        <taxon>Negativicutes</taxon>
        <taxon>Selenomonadales</taxon>
        <taxon>Selenomonadaceae</taxon>
        <taxon>Selenomonas</taxon>
    </lineage>
</organism>
<dbReference type="EMBL" id="VTOY01000014">
    <property type="protein sequence ID" value="TYZ20476.1"/>
    <property type="molecule type" value="Genomic_DNA"/>
</dbReference>
<name>A0A5D6VXT7_9FIRM</name>
<keyword evidence="3" id="KW-1185">Reference proteome</keyword>
<dbReference type="InterPro" id="IPR041420">
    <property type="entry name" value="PBECR4"/>
</dbReference>
<dbReference type="RefSeq" id="WP_149172152.1">
    <property type="nucleotide sequence ID" value="NZ_VTOY01000014.1"/>
</dbReference>
<dbReference type="AlphaFoldDB" id="A0A5D6VXT7"/>
<dbReference type="Pfam" id="PF18813">
    <property type="entry name" value="PBECR4"/>
    <property type="match status" value="1"/>
</dbReference>
<proteinExistence type="predicted"/>
<comment type="caution">
    <text evidence="2">The sequence shown here is derived from an EMBL/GenBank/DDBJ whole genome shotgun (WGS) entry which is preliminary data.</text>
</comment>